<organism evidence="1 2">
    <name type="scientific">Panagrolaimus davidi</name>
    <dbReference type="NCBI Taxonomy" id="227884"/>
    <lineage>
        <taxon>Eukaryota</taxon>
        <taxon>Metazoa</taxon>
        <taxon>Ecdysozoa</taxon>
        <taxon>Nematoda</taxon>
        <taxon>Chromadorea</taxon>
        <taxon>Rhabditida</taxon>
        <taxon>Tylenchina</taxon>
        <taxon>Panagrolaimomorpha</taxon>
        <taxon>Panagrolaimoidea</taxon>
        <taxon>Panagrolaimidae</taxon>
        <taxon>Panagrolaimus</taxon>
    </lineage>
</organism>
<proteinExistence type="predicted"/>
<protein>
    <submittedName>
        <fullName evidence="2">Uncharacterized protein</fullName>
    </submittedName>
</protein>
<reference evidence="2" key="1">
    <citation type="submission" date="2022-11" db="UniProtKB">
        <authorList>
            <consortium name="WormBaseParasite"/>
        </authorList>
    </citation>
    <scope>IDENTIFICATION</scope>
</reference>
<name>A0A914QF31_9BILA</name>
<evidence type="ECO:0000313" key="2">
    <source>
        <dbReference type="WBParaSite" id="PDA_v2.g29970.t1"/>
    </source>
</evidence>
<accession>A0A914QF31</accession>
<dbReference type="Proteomes" id="UP000887578">
    <property type="component" value="Unplaced"/>
</dbReference>
<sequence length="243" mass="29395">MSNDIGEAEKIVRYLIEIRVIHVFNKEDNICTYLKEISQYKWPKGALLECHDVAAKFINQIILPDEHLYFSYFKWVVLWLRVRQIYRYAEKDRSDVLQEFLTIKRLLKTGDIHRSGHQWANPLSEIYHLYAHYGDTRKSVCYEERFKDLRLDESFLQGSFPKKLKDKSKVEQCFSYYLYHLPDSLFISRYKFATTDTLNTDNYQNRKYQVNDIKGIEYRYRNKGQWSQWRVATMYRIGDCIND</sequence>
<evidence type="ECO:0000313" key="1">
    <source>
        <dbReference type="Proteomes" id="UP000887578"/>
    </source>
</evidence>
<dbReference type="WBParaSite" id="PDA_v2.g29970.t1">
    <property type="protein sequence ID" value="PDA_v2.g29970.t1"/>
    <property type="gene ID" value="PDA_v2.g29970"/>
</dbReference>
<dbReference type="AlphaFoldDB" id="A0A914QF31"/>
<keyword evidence="1" id="KW-1185">Reference proteome</keyword>